<protein>
    <submittedName>
        <fullName evidence="2">Class I SAM-dependent methyltransferase</fullName>
    </submittedName>
</protein>
<dbReference type="Pfam" id="PF08241">
    <property type="entry name" value="Methyltransf_11"/>
    <property type="match status" value="1"/>
</dbReference>
<keyword evidence="2" id="KW-0808">Transferase</keyword>
<name>A0A552JSI0_9CHRO</name>
<dbReference type="CDD" id="cd02440">
    <property type="entry name" value="AdoMet_MTases"/>
    <property type="match status" value="1"/>
</dbReference>
<dbReference type="EMBL" id="SFAT01000069">
    <property type="protein sequence ID" value="TRU98709.1"/>
    <property type="molecule type" value="Genomic_DNA"/>
</dbReference>
<sequence length="244" mass="28571">MLKRSEVISIIERQQFYPTWLGLFVNPFYFARKGLLENIRDFSYNIKGKTLDIGCGSKPYERLFQVSEYIGLEIDTPENRAGKKADYFYQGDLFPFSDNSFDSVITNEVFEHIFNPEVFLSEIHRVLKQDGIFLMTVPFVWDEHEQPYDYARYSSFGIKFLLEKHGFKIREHRKSMNDIRAIFQLINVYLYKIISPKSRSSNLLVSLFLISPFNILGEILSKISPKNDDLYLDNIILASKTKPS</sequence>
<proteinExistence type="predicted"/>
<accession>A0A552JSI0</accession>
<dbReference type="GO" id="GO:0032259">
    <property type="term" value="P:methylation"/>
    <property type="evidence" value="ECO:0007669"/>
    <property type="project" value="UniProtKB-KW"/>
</dbReference>
<dbReference type="InterPro" id="IPR029063">
    <property type="entry name" value="SAM-dependent_MTases_sf"/>
</dbReference>
<dbReference type="InterPro" id="IPR013216">
    <property type="entry name" value="Methyltransf_11"/>
</dbReference>
<evidence type="ECO:0000313" key="3">
    <source>
        <dbReference type="Proteomes" id="UP000320523"/>
    </source>
</evidence>
<feature type="domain" description="Methyltransferase type 11" evidence="1">
    <location>
        <begin position="51"/>
        <end position="134"/>
    </location>
</feature>
<dbReference type="Proteomes" id="UP000320523">
    <property type="component" value="Unassembled WGS sequence"/>
</dbReference>
<reference evidence="2 3" key="1">
    <citation type="submission" date="2019-01" db="EMBL/GenBank/DDBJ databases">
        <title>Coherence of Microcystis species and biogeography revealed through population genomics.</title>
        <authorList>
            <person name="Perez-Carrascal O.M."/>
            <person name="Terrat Y."/>
            <person name="Giani A."/>
            <person name="Fortin N."/>
            <person name="Tromas N."/>
            <person name="Shapiro B.J."/>
        </authorList>
    </citation>
    <scope>NUCLEOTIDE SEQUENCE [LARGE SCALE GENOMIC DNA]</scope>
    <source>
        <strain evidence="2">Mw_QC_S_20081001_S30D</strain>
    </source>
</reference>
<evidence type="ECO:0000259" key="1">
    <source>
        <dbReference type="Pfam" id="PF08241"/>
    </source>
</evidence>
<keyword evidence="2" id="KW-0489">Methyltransferase</keyword>
<dbReference type="SUPFAM" id="SSF53335">
    <property type="entry name" value="S-adenosyl-L-methionine-dependent methyltransferases"/>
    <property type="match status" value="1"/>
</dbReference>
<dbReference type="AlphaFoldDB" id="A0A552JSI0"/>
<dbReference type="Gene3D" id="3.40.50.150">
    <property type="entry name" value="Vaccinia Virus protein VP39"/>
    <property type="match status" value="1"/>
</dbReference>
<gene>
    <name evidence="2" type="ORF">EWV75_06405</name>
</gene>
<comment type="caution">
    <text evidence="2">The sequence shown here is derived from an EMBL/GenBank/DDBJ whole genome shotgun (WGS) entry which is preliminary data.</text>
</comment>
<organism evidence="2 3">
    <name type="scientific">Microcystis wesenbergii Mw_QC_S_20081001_S30D</name>
    <dbReference type="NCBI Taxonomy" id="2486245"/>
    <lineage>
        <taxon>Bacteria</taxon>
        <taxon>Bacillati</taxon>
        <taxon>Cyanobacteriota</taxon>
        <taxon>Cyanophyceae</taxon>
        <taxon>Oscillatoriophycideae</taxon>
        <taxon>Chroococcales</taxon>
        <taxon>Microcystaceae</taxon>
        <taxon>Microcystis</taxon>
    </lineage>
</organism>
<evidence type="ECO:0000313" key="2">
    <source>
        <dbReference type="EMBL" id="TRU98709.1"/>
    </source>
</evidence>
<dbReference type="GO" id="GO:0008757">
    <property type="term" value="F:S-adenosylmethionine-dependent methyltransferase activity"/>
    <property type="evidence" value="ECO:0007669"/>
    <property type="project" value="InterPro"/>
</dbReference>